<evidence type="ECO:0000256" key="5">
    <source>
        <dbReference type="SAM" id="Phobius"/>
    </source>
</evidence>
<comment type="subcellular location">
    <subcellularLocation>
        <location evidence="1">Membrane</location>
        <topology evidence="1">Multi-pass membrane protein</topology>
    </subcellularLocation>
</comment>
<organism evidence="6 7">
    <name type="scientific">Thermocoleostomius sinensis A174</name>
    <dbReference type="NCBI Taxonomy" id="2016057"/>
    <lineage>
        <taxon>Bacteria</taxon>
        <taxon>Bacillati</taxon>
        <taxon>Cyanobacteriota</taxon>
        <taxon>Cyanophyceae</taxon>
        <taxon>Oculatellales</taxon>
        <taxon>Oculatellaceae</taxon>
        <taxon>Thermocoleostomius</taxon>
    </lineage>
</organism>
<feature type="transmembrane region" description="Helical" evidence="5">
    <location>
        <begin position="338"/>
        <end position="356"/>
    </location>
</feature>
<feature type="transmembrane region" description="Helical" evidence="5">
    <location>
        <begin position="118"/>
        <end position="143"/>
    </location>
</feature>
<feature type="transmembrane region" description="Helical" evidence="5">
    <location>
        <begin position="21"/>
        <end position="43"/>
    </location>
</feature>
<reference evidence="6" key="1">
    <citation type="submission" date="2022-12" db="EMBL/GenBank/DDBJ databases">
        <title>Polyphasic identification of a Novel Hot-Spring Cyanobacterium Ocullathermofonsia sinensis gen nov. sp. nov. and Genomic Insights on its Adaptations to the Thermal Habitat.</title>
        <authorList>
            <person name="Daroch M."/>
            <person name="Tang J."/>
            <person name="Jiang Y."/>
        </authorList>
    </citation>
    <scope>NUCLEOTIDE SEQUENCE</scope>
    <source>
        <strain evidence="6">PKUAC-SCTA174</strain>
    </source>
</reference>
<dbReference type="CDD" id="cd13128">
    <property type="entry name" value="MATE_Wzx_like"/>
    <property type="match status" value="1"/>
</dbReference>
<dbReference type="EMBL" id="CP113797">
    <property type="protein sequence ID" value="WAL58528.1"/>
    <property type="molecule type" value="Genomic_DNA"/>
</dbReference>
<feature type="transmembrane region" description="Helical" evidence="5">
    <location>
        <begin position="363"/>
        <end position="384"/>
    </location>
</feature>
<dbReference type="KEGG" id="tsin:OXH18_15210"/>
<keyword evidence="4 5" id="KW-0472">Membrane</keyword>
<dbReference type="InterPro" id="IPR002797">
    <property type="entry name" value="Polysacc_synth"/>
</dbReference>
<dbReference type="Proteomes" id="UP001163152">
    <property type="component" value="Chromosome"/>
</dbReference>
<dbReference type="PANTHER" id="PTHR43424">
    <property type="entry name" value="LOCUS PUTATIVE PROTEIN 1-RELATED"/>
    <property type="match status" value="1"/>
</dbReference>
<dbReference type="GO" id="GO:0016020">
    <property type="term" value="C:membrane"/>
    <property type="evidence" value="ECO:0007669"/>
    <property type="project" value="UniProtKB-SubCell"/>
</dbReference>
<evidence type="ECO:0000313" key="7">
    <source>
        <dbReference type="Proteomes" id="UP001163152"/>
    </source>
</evidence>
<dbReference type="AlphaFoldDB" id="A0A9E8Z8N8"/>
<evidence type="ECO:0000256" key="1">
    <source>
        <dbReference type="ARBA" id="ARBA00004141"/>
    </source>
</evidence>
<dbReference type="PANTHER" id="PTHR43424:SF1">
    <property type="entry name" value="LOCUS PUTATIVE PROTEIN 1-RELATED"/>
    <property type="match status" value="1"/>
</dbReference>
<feature type="transmembrane region" description="Helical" evidence="5">
    <location>
        <begin position="49"/>
        <end position="73"/>
    </location>
</feature>
<dbReference type="Pfam" id="PF01943">
    <property type="entry name" value="Polysacc_synt"/>
    <property type="match status" value="1"/>
</dbReference>
<protein>
    <submittedName>
        <fullName evidence="6">Flippase</fullName>
    </submittedName>
</protein>
<accession>A0A9E8Z8N8</accession>
<dbReference type="RefSeq" id="WP_268607949.1">
    <property type="nucleotide sequence ID" value="NZ_CP113797.1"/>
</dbReference>
<evidence type="ECO:0000256" key="4">
    <source>
        <dbReference type="ARBA" id="ARBA00023136"/>
    </source>
</evidence>
<feature type="transmembrane region" description="Helical" evidence="5">
    <location>
        <begin position="390"/>
        <end position="411"/>
    </location>
</feature>
<evidence type="ECO:0000313" key="6">
    <source>
        <dbReference type="EMBL" id="WAL58528.1"/>
    </source>
</evidence>
<feature type="transmembrane region" description="Helical" evidence="5">
    <location>
        <begin position="301"/>
        <end position="326"/>
    </location>
</feature>
<feature type="transmembrane region" description="Helical" evidence="5">
    <location>
        <begin position="264"/>
        <end position="281"/>
    </location>
</feature>
<keyword evidence="3 5" id="KW-1133">Transmembrane helix</keyword>
<evidence type="ECO:0000256" key="2">
    <source>
        <dbReference type="ARBA" id="ARBA00022692"/>
    </source>
</evidence>
<feature type="transmembrane region" description="Helical" evidence="5">
    <location>
        <begin position="218"/>
        <end position="236"/>
    </location>
</feature>
<name>A0A9E8Z8N8_9CYAN</name>
<keyword evidence="7" id="KW-1185">Reference proteome</keyword>
<feature type="transmembrane region" description="Helical" evidence="5">
    <location>
        <begin position="85"/>
        <end position="112"/>
    </location>
</feature>
<proteinExistence type="predicted"/>
<feature type="transmembrane region" description="Helical" evidence="5">
    <location>
        <begin position="152"/>
        <end position="172"/>
    </location>
</feature>
<sequence>MLVQKLSPSLRKAAGNATWLLVDRLLRLFLSLLVGAWVARYLAPSQYGLYNYGFAFVSLFQTFTGLGLQQILVRDLVNNSEEKDAILGTAFWLRIIAGMVTVPLIVGLNILLRPDDAMAHWIVGAISLSLIFQPFDVIEFWFVSQVQSKQTVIAKSAAFFIINACKVILIVLSAPVLAFAIAVSAEVALNAVGLVIAYRAQSNFMKMWFFSCRWAKKLLKDSWTLILCAMVISIYMRTDQLMLAQMSGDEVVGLYSAAAKVSEMWFFIPAALVQSATPSIIEARQFNMRLYYKRIEKLLKVIVFLSYCIAIIVTLGSSYVIILLFGEDFSDSASILSIHIWTGVFVSMGLVAGVWTTTEGLMIFSFVATASGAVLNICLNLLLIPIYGGIGAAIATVIAQVMASFAAFLVFPQARCFFFCQLRALCPNPFVLLNR</sequence>
<keyword evidence="2 5" id="KW-0812">Transmembrane</keyword>
<evidence type="ECO:0000256" key="3">
    <source>
        <dbReference type="ARBA" id="ARBA00022989"/>
    </source>
</evidence>
<gene>
    <name evidence="6" type="ORF">OXH18_15210</name>
</gene>
<dbReference type="InterPro" id="IPR052556">
    <property type="entry name" value="PolySynth_Transporter"/>
</dbReference>
<feature type="transmembrane region" description="Helical" evidence="5">
    <location>
        <begin position="178"/>
        <end position="198"/>
    </location>
</feature>